<keyword evidence="4" id="KW-1185">Reference proteome</keyword>
<dbReference type="Proteomes" id="UP001150907">
    <property type="component" value="Unassembled WGS sequence"/>
</dbReference>
<evidence type="ECO:0000256" key="1">
    <source>
        <dbReference type="SAM" id="Coils"/>
    </source>
</evidence>
<protein>
    <submittedName>
        <fullName evidence="3">Uncharacterized protein</fullName>
    </submittedName>
</protein>
<name>A0A9W8BHB2_9FUNG</name>
<dbReference type="OrthoDB" id="5561196at2759"/>
<gene>
    <name evidence="3" type="ORF">H4R26_003814</name>
</gene>
<keyword evidence="1" id="KW-0175">Coiled coil</keyword>
<dbReference type="AlphaFoldDB" id="A0A9W8BHB2"/>
<reference evidence="3" key="1">
    <citation type="submission" date="2022-07" db="EMBL/GenBank/DDBJ databases">
        <title>Phylogenomic reconstructions and comparative analyses of Kickxellomycotina fungi.</title>
        <authorList>
            <person name="Reynolds N.K."/>
            <person name="Stajich J.E."/>
            <person name="Barry K."/>
            <person name="Grigoriev I.V."/>
            <person name="Crous P."/>
            <person name="Smith M.E."/>
        </authorList>
    </citation>
    <scope>NUCLEOTIDE SEQUENCE</scope>
    <source>
        <strain evidence="3">IMI 214461</strain>
    </source>
</reference>
<comment type="caution">
    <text evidence="3">The sequence shown here is derived from an EMBL/GenBank/DDBJ whole genome shotgun (WGS) entry which is preliminary data.</text>
</comment>
<feature type="region of interest" description="Disordered" evidence="2">
    <location>
        <begin position="71"/>
        <end position="94"/>
    </location>
</feature>
<evidence type="ECO:0000256" key="2">
    <source>
        <dbReference type="SAM" id="MobiDB-lite"/>
    </source>
</evidence>
<feature type="region of interest" description="Disordered" evidence="2">
    <location>
        <begin position="375"/>
        <end position="410"/>
    </location>
</feature>
<feature type="region of interest" description="Disordered" evidence="2">
    <location>
        <begin position="489"/>
        <end position="519"/>
    </location>
</feature>
<organism evidence="3 4">
    <name type="scientific">Coemansia thaxteri</name>
    <dbReference type="NCBI Taxonomy" id="2663907"/>
    <lineage>
        <taxon>Eukaryota</taxon>
        <taxon>Fungi</taxon>
        <taxon>Fungi incertae sedis</taxon>
        <taxon>Zoopagomycota</taxon>
        <taxon>Kickxellomycotina</taxon>
        <taxon>Kickxellomycetes</taxon>
        <taxon>Kickxellales</taxon>
        <taxon>Kickxellaceae</taxon>
        <taxon>Coemansia</taxon>
    </lineage>
</organism>
<feature type="compositionally biased region" description="Basic and acidic residues" evidence="2">
    <location>
        <begin position="385"/>
        <end position="403"/>
    </location>
</feature>
<evidence type="ECO:0000313" key="4">
    <source>
        <dbReference type="Proteomes" id="UP001150907"/>
    </source>
</evidence>
<proteinExistence type="predicted"/>
<feature type="coiled-coil region" evidence="1">
    <location>
        <begin position="244"/>
        <end position="313"/>
    </location>
</feature>
<accession>A0A9W8BHB2</accession>
<evidence type="ECO:0000313" key="3">
    <source>
        <dbReference type="EMBL" id="KAJ2002037.1"/>
    </source>
</evidence>
<feature type="compositionally biased region" description="Polar residues" evidence="2">
    <location>
        <begin position="72"/>
        <end position="93"/>
    </location>
</feature>
<sequence length="535" mass="56038">MVLLVVWYVLLFVAAGLLLPKSYSVAVMMAGGFNAPGLRTAAGGSGGAAEQYSTPTARASVSSRPVAAAHSTVSSRSLAHSTVGTRPVAQSTVGARPVAQSGVGARPIAAVRARHYAQQAGSPAAGMEQGADVHDGRHKLRRLRSVDASRTAVPERRGVAAAVGAGIRQQSEQGMRLAATIGLGVRQQSELGMRPGVRRAEMSAAAAGAEKRQAARSISPLAAVAAGESRIPRAPSSSRTETRVRDLHQQVRLLEEAKADLVEALTRACSHISSLAGDKEQLEADAAQRTQRMSRLEAELAAEREASAALRAKAAALEGLLAARSEAEEGGADPIGSGADLRETIGSVVAACTAHRPRAEFSAAVRRDISRVEAYVSGGGGSSNDPKDRKDRKSRNDHSDRKGRGARRRSSMLFADLVQASSGGACERCAQLGETMQCLEADNDYYRAANAKLRDAVNDTASRHNALVRIFEVERARRRDLHAARLADASRAASHRRAMLDAADGGPPPPPPESPGRDALARHLASALHIAQAAG</sequence>
<dbReference type="EMBL" id="JANBQF010000340">
    <property type="protein sequence ID" value="KAJ2002037.1"/>
    <property type="molecule type" value="Genomic_DNA"/>
</dbReference>